<feature type="transmembrane region" description="Helical" evidence="11">
    <location>
        <begin position="37"/>
        <end position="55"/>
    </location>
</feature>
<dbReference type="PhylomeDB" id="A7RF54"/>
<evidence type="ECO:0000256" key="8">
    <source>
        <dbReference type="ARBA" id="ARBA00023170"/>
    </source>
</evidence>
<keyword evidence="9 10" id="KW-0807">Transducer</keyword>
<feature type="transmembrane region" description="Helical" evidence="11">
    <location>
        <begin position="203"/>
        <end position="227"/>
    </location>
</feature>
<dbReference type="EMBL" id="DS469507">
    <property type="protein sequence ID" value="EDO49899.1"/>
    <property type="molecule type" value="Genomic_DNA"/>
</dbReference>
<evidence type="ECO:0000256" key="4">
    <source>
        <dbReference type="ARBA" id="ARBA00022989"/>
    </source>
</evidence>
<evidence type="ECO:0000256" key="9">
    <source>
        <dbReference type="ARBA" id="ARBA00023224"/>
    </source>
</evidence>
<dbReference type="HOGENOM" id="CLU_009579_11_5_1"/>
<dbReference type="Gene3D" id="1.20.1070.10">
    <property type="entry name" value="Rhodopsin 7-helix transmembrane proteins"/>
    <property type="match status" value="1"/>
</dbReference>
<keyword evidence="5 10" id="KW-0297">G-protein coupled receptor</keyword>
<dbReference type="InterPro" id="IPR017452">
    <property type="entry name" value="GPCR_Rhodpsn_7TM"/>
</dbReference>
<dbReference type="OMA" id="ACHFNIS"/>
<evidence type="ECO:0000256" key="3">
    <source>
        <dbReference type="ARBA" id="ARBA00022692"/>
    </source>
</evidence>
<dbReference type="PRINTS" id="PR00237">
    <property type="entry name" value="GPCRRHODOPSN"/>
</dbReference>
<keyword evidence="2" id="KW-1003">Cell membrane</keyword>
<evidence type="ECO:0000256" key="7">
    <source>
        <dbReference type="ARBA" id="ARBA00023157"/>
    </source>
</evidence>
<keyword evidence="6 11" id="KW-0472">Membrane</keyword>
<feature type="transmembrane region" description="Helical" evidence="11">
    <location>
        <begin position="158"/>
        <end position="182"/>
    </location>
</feature>
<keyword evidence="8 10" id="KW-0675">Receptor</keyword>
<dbReference type="InterPro" id="IPR000276">
    <property type="entry name" value="GPCR_Rhodpsn"/>
</dbReference>
<feature type="transmembrane region" description="Helical" evidence="11">
    <location>
        <begin position="6"/>
        <end position="25"/>
    </location>
</feature>
<dbReference type="PANTHER" id="PTHR24248:SF199">
    <property type="entry name" value="IP13425P-RELATED"/>
    <property type="match status" value="1"/>
</dbReference>
<proteinExistence type="inferred from homology"/>
<organism evidence="13 14">
    <name type="scientific">Nematostella vectensis</name>
    <name type="common">Starlet sea anemone</name>
    <dbReference type="NCBI Taxonomy" id="45351"/>
    <lineage>
        <taxon>Eukaryota</taxon>
        <taxon>Metazoa</taxon>
        <taxon>Cnidaria</taxon>
        <taxon>Anthozoa</taxon>
        <taxon>Hexacorallia</taxon>
        <taxon>Actiniaria</taxon>
        <taxon>Edwardsiidae</taxon>
        <taxon>Nematostella</taxon>
    </lineage>
</organism>
<dbReference type="eggNOG" id="KOG3656">
    <property type="taxonomic scope" value="Eukaryota"/>
</dbReference>
<evidence type="ECO:0000256" key="6">
    <source>
        <dbReference type="ARBA" id="ARBA00023136"/>
    </source>
</evidence>
<dbReference type="PANTHER" id="PTHR24248">
    <property type="entry name" value="ADRENERGIC RECEPTOR-RELATED G-PROTEIN COUPLED RECEPTOR"/>
    <property type="match status" value="1"/>
</dbReference>
<protein>
    <recommendedName>
        <fullName evidence="12">G-protein coupled receptors family 1 profile domain-containing protein</fullName>
    </recommendedName>
</protein>
<reference evidence="13 14" key="1">
    <citation type="journal article" date="2007" name="Science">
        <title>Sea anemone genome reveals ancestral eumetazoan gene repertoire and genomic organization.</title>
        <authorList>
            <person name="Putnam N.H."/>
            <person name="Srivastava M."/>
            <person name="Hellsten U."/>
            <person name="Dirks B."/>
            <person name="Chapman J."/>
            <person name="Salamov A."/>
            <person name="Terry A."/>
            <person name="Shapiro H."/>
            <person name="Lindquist E."/>
            <person name="Kapitonov V.V."/>
            <person name="Jurka J."/>
            <person name="Genikhovich G."/>
            <person name="Grigoriev I.V."/>
            <person name="Lucas S.M."/>
            <person name="Steele R.E."/>
            <person name="Finnerty J.R."/>
            <person name="Technau U."/>
            <person name="Martindale M.Q."/>
            <person name="Rokhsar D.S."/>
        </authorList>
    </citation>
    <scope>NUCLEOTIDE SEQUENCE [LARGE SCALE GENOMIC DNA]</scope>
    <source>
        <strain evidence="14">CH2 X CH6</strain>
    </source>
</reference>
<keyword evidence="7" id="KW-1015">Disulfide bond</keyword>
<feature type="transmembrane region" description="Helical" evidence="11">
    <location>
        <begin position="239"/>
        <end position="260"/>
    </location>
</feature>
<evidence type="ECO:0000259" key="12">
    <source>
        <dbReference type="PROSITE" id="PS50262"/>
    </source>
</evidence>
<evidence type="ECO:0000313" key="14">
    <source>
        <dbReference type="Proteomes" id="UP000001593"/>
    </source>
</evidence>
<dbReference type="AlphaFoldDB" id="A7RF54"/>
<name>A7RF54_NEMVE</name>
<dbReference type="GO" id="GO:0043410">
    <property type="term" value="P:positive regulation of MAPK cascade"/>
    <property type="evidence" value="ECO:0000318"/>
    <property type="project" value="GO_Central"/>
</dbReference>
<accession>A7RF54</accession>
<evidence type="ECO:0000256" key="11">
    <source>
        <dbReference type="SAM" id="Phobius"/>
    </source>
</evidence>
<feature type="transmembrane region" description="Helical" evidence="11">
    <location>
        <begin position="116"/>
        <end position="138"/>
    </location>
</feature>
<gene>
    <name evidence="13" type="ORF">NEMVEDRAFT_v1g177063</name>
</gene>
<sequence length="280" mass="31845">MMVIQIAVIITALSGNILVCTAILVHERLRSSTTNYFIFSLAVSDIITASIAMPFDVDQILKKYTWEHGEAMCNIFVTSYLVAAPLSMLNLLAVSVDRYHAITQPLQYPNIMTPKVVLTSIFSLWVYAILFTVIAMLAWPLYEKSVFDGACHFNISPWYSLISSVVNFVLPTIVMCLLYFRIYKVAHAHARRIRGHDIKAAKTIAIIVSAFLLCWMPYTLVSCASVICPPCFHRTPSELFTVTLLLAYINSALNPFLYAFHNTDFRESFRRLFRLQFTFI</sequence>
<dbReference type="PROSITE" id="PS50262">
    <property type="entry name" value="G_PROTEIN_RECEP_F1_2"/>
    <property type="match status" value="1"/>
</dbReference>
<dbReference type="GO" id="GO:0071880">
    <property type="term" value="P:adenylate cyclase-activating adrenergic receptor signaling pathway"/>
    <property type="evidence" value="ECO:0000318"/>
    <property type="project" value="GO_Central"/>
</dbReference>
<dbReference type="CDD" id="cd14967">
    <property type="entry name" value="7tmA_amine_R-like"/>
    <property type="match status" value="1"/>
</dbReference>
<feature type="domain" description="G-protein coupled receptors family 1 profile" evidence="12">
    <location>
        <begin position="15"/>
        <end position="258"/>
    </location>
</feature>
<keyword evidence="14" id="KW-1185">Reference proteome</keyword>
<dbReference type="InParanoid" id="A7RF54"/>
<comment type="subcellular location">
    <subcellularLocation>
        <location evidence="1">Cell membrane</location>
        <topology evidence="1">Multi-pass membrane protein</topology>
    </subcellularLocation>
</comment>
<dbReference type="GO" id="GO:0004993">
    <property type="term" value="F:G protein-coupled serotonin receptor activity"/>
    <property type="evidence" value="ECO:0007669"/>
    <property type="project" value="UniProtKB-ARBA"/>
</dbReference>
<dbReference type="SUPFAM" id="SSF81321">
    <property type="entry name" value="Family A G protein-coupled receptor-like"/>
    <property type="match status" value="1"/>
</dbReference>
<dbReference type="GO" id="GO:0005886">
    <property type="term" value="C:plasma membrane"/>
    <property type="evidence" value="ECO:0000318"/>
    <property type="project" value="GO_Central"/>
</dbReference>
<dbReference type="GO" id="GO:0004930">
    <property type="term" value="F:G protein-coupled receptor activity"/>
    <property type="evidence" value="ECO:0000318"/>
    <property type="project" value="GO_Central"/>
</dbReference>
<dbReference type="PROSITE" id="PS00237">
    <property type="entry name" value="G_PROTEIN_RECEP_F1_1"/>
    <property type="match status" value="1"/>
</dbReference>
<evidence type="ECO:0000313" key="13">
    <source>
        <dbReference type="EMBL" id="EDO49899.1"/>
    </source>
</evidence>
<dbReference type="SMART" id="SM01381">
    <property type="entry name" value="7TM_GPCR_Srsx"/>
    <property type="match status" value="1"/>
</dbReference>
<evidence type="ECO:0000256" key="2">
    <source>
        <dbReference type="ARBA" id="ARBA00022475"/>
    </source>
</evidence>
<dbReference type="Proteomes" id="UP000001593">
    <property type="component" value="Unassembled WGS sequence"/>
</dbReference>
<dbReference type="STRING" id="45351.A7RF54"/>
<evidence type="ECO:0000256" key="10">
    <source>
        <dbReference type="RuleBase" id="RU000688"/>
    </source>
</evidence>
<feature type="transmembrane region" description="Helical" evidence="11">
    <location>
        <begin position="75"/>
        <end position="96"/>
    </location>
</feature>
<evidence type="ECO:0000256" key="5">
    <source>
        <dbReference type="ARBA" id="ARBA00023040"/>
    </source>
</evidence>
<evidence type="ECO:0000256" key="1">
    <source>
        <dbReference type="ARBA" id="ARBA00004651"/>
    </source>
</evidence>
<comment type="similarity">
    <text evidence="10">Belongs to the G-protein coupled receptor 1 family.</text>
</comment>
<dbReference type="FunCoup" id="A7RF54">
    <property type="interactions" value="146"/>
</dbReference>
<keyword evidence="4 11" id="KW-1133">Transmembrane helix</keyword>
<dbReference type="Pfam" id="PF00001">
    <property type="entry name" value="7tm_1"/>
    <property type="match status" value="1"/>
</dbReference>
<keyword evidence="3 10" id="KW-0812">Transmembrane</keyword>